<keyword evidence="2 5" id="KW-0812">Transmembrane</keyword>
<evidence type="ECO:0000256" key="2">
    <source>
        <dbReference type="ARBA" id="ARBA00022692"/>
    </source>
</evidence>
<sequence length="145" mass="16442">MLFVAGYISYLLRGSNGYWILISCGAVLAGEEVDRIKKRYIYRIIGSVVGLLIGLILLELHLPMVALIVILMFLNICVEYFMPRNYAIANFFTNPQVLLLATLTTHFTFGLILSRFWGIIIGSILAFFLYALANHAMNVLNQEYK</sequence>
<keyword evidence="8" id="KW-1185">Reference proteome</keyword>
<keyword evidence="3 5" id="KW-1133">Transmembrane helix</keyword>
<feature type="transmembrane region" description="Helical" evidence="5">
    <location>
        <begin position="40"/>
        <end position="58"/>
    </location>
</feature>
<feature type="transmembrane region" description="Helical" evidence="5">
    <location>
        <begin position="119"/>
        <end position="140"/>
    </location>
</feature>
<dbReference type="KEGG" id="wei:EQG49_04980"/>
<protein>
    <submittedName>
        <fullName evidence="7">FUSC family protein</fullName>
    </submittedName>
</protein>
<dbReference type="OrthoDB" id="581879at2"/>
<accession>A0A4P6YT90</accession>
<comment type="subcellular location">
    <subcellularLocation>
        <location evidence="1">Membrane</location>
        <topology evidence="1">Multi-pass membrane protein</topology>
    </subcellularLocation>
</comment>
<gene>
    <name evidence="7" type="ORF">EQG49_04980</name>
</gene>
<dbReference type="Proteomes" id="UP000292886">
    <property type="component" value="Chromosome"/>
</dbReference>
<evidence type="ECO:0000256" key="3">
    <source>
        <dbReference type="ARBA" id="ARBA00022989"/>
    </source>
</evidence>
<evidence type="ECO:0000313" key="8">
    <source>
        <dbReference type="Proteomes" id="UP000292886"/>
    </source>
</evidence>
<feature type="transmembrane region" description="Helical" evidence="5">
    <location>
        <begin position="64"/>
        <end position="82"/>
    </location>
</feature>
<evidence type="ECO:0000313" key="7">
    <source>
        <dbReference type="EMBL" id="QBO35863.1"/>
    </source>
</evidence>
<dbReference type="Pfam" id="PF13515">
    <property type="entry name" value="FUSC_2"/>
    <property type="match status" value="1"/>
</dbReference>
<dbReference type="InterPro" id="IPR049453">
    <property type="entry name" value="Memb_transporter_dom"/>
</dbReference>
<dbReference type="AlphaFoldDB" id="A0A4P6YT90"/>
<evidence type="ECO:0000256" key="1">
    <source>
        <dbReference type="ARBA" id="ARBA00004141"/>
    </source>
</evidence>
<name>A0A4P6YT90_9LACO</name>
<reference evidence="8" key="1">
    <citation type="submission" date="2019-03" db="EMBL/GenBank/DDBJ databases">
        <title>Weissella sp. 26KH-42 Genome sequencing.</title>
        <authorList>
            <person name="Heo J."/>
            <person name="Kim S.-J."/>
            <person name="Kim J.-S."/>
            <person name="Hong S.-B."/>
            <person name="Kwon S.-W."/>
        </authorList>
    </citation>
    <scope>NUCLEOTIDE SEQUENCE [LARGE SCALE GENOMIC DNA]</scope>
    <source>
        <strain evidence="8">26KH-42</strain>
    </source>
</reference>
<feature type="domain" description="Integral membrane bound transporter" evidence="6">
    <location>
        <begin position="5"/>
        <end position="128"/>
    </location>
</feature>
<dbReference type="GO" id="GO:0016020">
    <property type="term" value="C:membrane"/>
    <property type="evidence" value="ECO:0007669"/>
    <property type="project" value="UniProtKB-SubCell"/>
</dbReference>
<evidence type="ECO:0000256" key="5">
    <source>
        <dbReference type="SAM" id="Phobius"/>
    </source>
</evidence>
<evidence type="ECO:0000259" key="6">
    <source>
        <dbReference type="Pfam" id="PF13515"/>
    </source>
</evidence>
<proteinExistence type="predicted"/>
<evidence type="ECO:0000256" key="4">
    <source>
        <dbReference type="ARBA" id="ARBA00023136"/>
    </source>
</evidence>
<organism evidence="7 8">
    <name type="scientific">Periweissella cryptocerci</name>
    <dbReference type="NCBI Taxonomy" id="2506420"/>
    <lineage>
        <taxon>Bacteria</taxon>
        <taxon>Bacillati</taxon>
        <taxon>Bacillota</taxon>
        <taxon>Bacilli</taxon>
        <taxon>Lactobacillales</taxon>
        <taxon>Lactobacillaceae</taxon>
        <taxon>Periweissella</taxon>
    </lineage>
</organism>
<keyword evidence="4 5" id="KW-0472">Membrane</keyword>
<dbReference type="EMBL" id="CP037940">
    <property type="protein sequence ID" value="QBO35863.1"/>
    <property type="molecule type" value="Genomic_DNA"/>
</dbReference>
<feature type="transmembrane region" description="Helical" evidence="5">
    <location>
        <begin position="6"/>
        <end position="28"/>
    </location>
</feature>
<feature type="transmembrane region" description="Helical" evidence="5">
    <location>
        <begin position="94"/>
        <end position="113"/>
    </location>
</feature>